<name>A0ACC2BZ14_DIPCM</name>
<gene>
    <name evidence="1" type="ORF">O6H91_13G103000</name>
</gene>
<dbReference type="EMBL" id="CM055104">
    <property type="protein sequence ID" value="KAJ7534617.1"/>
    <property type="molecule type" value="Genomic_DNA"/>
</dbReference>
<evidence type="ECO:0000313" key="2">
    <source>
        <dbReference type="Proteomes" id="UP001162992"/>
    </source>
</evidence>
<organism evidence="1 2">
    <name type="scientific">Diphasiastrum complanatum</name>
    <name type="common">Issler's clubmoss</name>
    <name type="synonym">Lycopodium complanatum</name>
    <dbReference type="NCBI Taxonomy" id="34168"/>
    <lineage>
        <taxon>Eukaryota</taxon>
        <taxon>Viridiplantae</taxon>
        <taxon>Streptophyta</taxon>
        <taxon>Embryophyta</taxon>
        <taxon>Tracheophyta</taxon>
        <taxon>Lycopodiopsida</taxon>
        <taxon>Lycopodiales</taxon>
        <taxon>Lycopodiaceae</taxon>
        <taxon>Lycopodioideae</taxon>
        <taxon>Diphasiastrum</taxon>
    </lineage>
</organism>
<comment type="caution">
    <text evidence="1">The sequence shown here is derived from an EMBL/GenBank/DDBJ whole genome shotgun (WGS) entry which is preliminary data.</text>
</comment>
<dbReference type="Proteomes" id="UP001162992">
    <property type="component" value="Chromosome 13"/>
</dbReference>
<reference evidence="2" key="1">
    <citation type="journal article" date="2024" name="Proc. Natl. Acad. Sci. U.S.A.">
        <title>Extraordinary preservation of gene collinearity over three hundred million years revealed in homosporous lycophytes.</title>
        <authorList>
            <person name="Li C."/>
            <person name="Wickell D."/>
            <person name="Kuo L.Y."/>
            <person name="Chen X."/>
            <person name="Nie B."/>
            <person name="Liao X."/>
            <person name="Peng D."/>
            <person name="Ji J."/>
            <person name="Jenkins J."/>
            <person name="Williams M."/>
            <person name="Shu S."/>
            <person name="Plott C."/>
            <person name="Barry K."/>
            <person name="Rajasekar S."/>
            <person name="Grimwood J."/>
            <person name="Han X."/>
            <person name="Sun S."/>
            <person name="Hou Z."/>
            <person name="He W."/>
            <person name="Dai G."/>
            <person name="Sun C."/>
            <person name="Schmutz J."/>
            <person name="Leebens-Mack J.H."/>
            <person name="Li F.W."/>
            <person name="Wang L."/>
        </authorList>
    </citation>
    <scope>NUCLEOTIDE SEQUENCE [LARGE SCALE GENOMIC DNA]</scope>
    <source>
        <strain evidence="2">cv. PW_Plant_1</strain>
    </source>
</reference>
<protein>
    <submittedName>
        <fullName evidence="1">Uncharacterized protein</fullName>
    </submittedName>
</protein>
<accession>A0ACC2BZ14</accession>
<keyword evidence="2" id="KW-1185">Reference proteome</keyword>
<proteinExistence type="predicted"/>
<sequence length="1153" mass="128326">MAGASEELSSPHNKVKLLCNYGGRILSRPSDGKLRYVGGETRIIAVNREITFSELMPKVLELYSQTVTVKYQLPDEDLDALISLCSDADIENLMDDKEVGSRTRLFLFSSADHDIDHLSDSSSDFRSSNRPIEAVKRSESGASDRMRDLDDLMGLYLEDAQSASSLEEAVPAAPQLLNGVSLMERHLELSSAPSASSTKHTQFISFQSISSSSVTDTTETGVRFPEEHVGATCRVQSPSAVLASGFSSLDSPKCFESQTRFDHISSATEDHSVQQQSSVSSSVATRYENRVTTLHELHSYCTSSTTTDSPKNQRENLEAEQQSLVNFERYDFKKTNPSSFPFTKGCADAQQESFLASHMAQFAQYIDSHSDVRFKDLESQHQKDHLTGFTVNRQTCTTSVSSPPLDRVNSVCLSEILSDSLHPVVDVFDQGHDGNEPLNETPQTSPPNMLTFDQHPLQQELIARQQLSANRDNLFLEKVGAFDTQYQNSPLNAVQLEAASEHELQETEEGRHLNLQDSTEIFEDQQYKVPHLKAHPTSKIKPMMEQSPSLSLRKMKQKDLIDMQLQQERKGRDDLSIPVVTNSGLVQLNYLNLELNQKLEASHQTRATSVDCSDCDRQLELTSLDAQPIKVQFEQLKKNLPRGSNDLDPEKAHLDPEKCPLQPGMIQLNKIDAMSNLDILSFSRTPNKVGPMERLESSHHNDLTGSACLVSDKHCDKTPTTDVVQEAQAAAENLVGGGAVSHMLSDFHGNESHKDEGLHTPKMVKEGVSELQETCEQIEGRKDTEEQLNAHINHHVQEEVLLEDYAVNAEVTKETIFEDSTCMSMDIKSEEKKRSLSSVASSEAEFEAIARGLQIIVNADLEERRELGSGTFGTVYYGKWKGCDVAIKRLKSSCFSGSISEQERLKSDFWTEACILAQLHHPNVVAFYGVVPDGPDGTLATVTEFMVNGSLKQVLQNKSDRILFFRRRLFIAMDSAFGMEYLHSKNIVHFDLKCENLLVNMRDAHRPICKVGDFGLSKVKQRTLVSGGVRGTLPWMAPELLNGNSSMVSEKVDVFSFGIVMWELLTGEEPYADLHYGAILGGILSDTLRPPVPEGCDPAWRLLMERCWSADPFRRPSFAEITSALRLMAASQPVKVQQPDQVQEGASKLLDHA</sequence>
<evidence type="ECO:0000313" key="1">
    <source>
        <dbReference type="EMBL" id="KAJ7534617.1"/>
    </source>
</evidence>